<dbReference type="Proteomes" id="UP001216253">
    <property type="component" value="Unassembled WGS sequence"/>
</dbReference>
<evidence type="ECO:0000256" key="1">
    <source>
        <dbReference type="SAM" id="Phobius"/>
    </source>
</evidence>
<organism evidence="2 3">
    <name type="scientific">Novosphingobium album</name>
    <name type="common">ex Liu et al. 2023</name>
    <dbReference type="NCBI Taxonomy" id="3031130"/>
    <lineage>
        <taxon>Bacteria</taxon>
        <taxon>Pseudomonadati</taxon>
        <taxon>Pseudomonadota</taxon>
        <taxon>Alphaproteobacteria</taxon>
        <taxon>Sphingomonadales</taxon>
        <taxon>Sphingomonadaceae</taxon>
        <taxon>Novosphingobium</taxon>
    </lineage>
</organism>
<dbReference type="Pfam" id="PF10617">
    <property type="entry name" value="DUF2474"/>
    <property type="match status" value="1"/>
</dbReference>
<proteinExistence type="predicted"/>
<dbReference type="InterPro" id="IPR018895">
    <property type="entry name" value="DUF2474"/>
</dbReference>
<dbReference type="EMBL" id="JARESE010000007">
    <property type="protein sequence ID" value="MDE8650642.1"/>
    <property type="molecule type" value="Genomic_DNA"/>
</dbReference>
<comment type="caution">
    <text evidence="2">The sequence shown here is derived from an EMBL/GenBank/DDBJ whole genome shotgun (WGS) entry which is preliminary data.</text>
</comment>
<evidence type="ECO:0000313" key="3">
    <source>
        <dbReference type="Proteomes" id="UP001216253"/>
    </source>
</evidence>
<feature type="transmembrane region" description="Helical" evidence="1">
    <location>
        <begin position="20"/>
        <end position="41"/>
    </location>
</feature>
<sequence length="43" mass="4794">MKRDITEPPGPLWKRLCWFAAIWAISIGALGAVAYGIRLILKP</sequence>
<evidence type="ECO:0000313" key="2">
    <source>
        <dbReference type="EMBL" id="MDE8650642.1"/>
    </source>
</evidence>
<keyword evidence="3" id="KW-1185">Reference proteome</keyword>
<accession>A0ABT5WKS6</accession>
<keyword evidence="1" id="KW-1133">Transmembrane helix</keyword>
<keyword evidence="1" id="KW-0812">Transmembrane</keyword>
<keyword evidence="1" id="KW-0472">Membrane</keyword>
<dbReference type="RefSeq" id="WP_275226722.1">
    <property type="nucleotide sequence ID" value="NZ_JARESE010000007.1"/>
</dbReference>
<gene>
    <name evidence="2" type="ORF">PYV00_02785</name>
</gene>
<reference evidence="2 3" key="1">
    <citation type="submission" date="2023-03" db="EMBL/GenBank/DDBJ databases">
        <title>NovoSphingobium album sp. nov. isolated from polycyclic aromatic hydrocarbons- and heavy-metal polluted soil.</title>
        <authorList>
            <person name="Liu Z."/>
            <person name="Wang K."/>
        </authorList>
    </citation>
    <scope>NUCLEOTIDE SEQUENCE [LARGE SCALE GENOMIC DNA]</scope>
    <source>
        <strain evidence="2 3">H3SJ31-1</strain>
    </source>
</reference>
<protein>
    <submittedName>
        <fullName evidence="2">DUF2474 domain-containing protein</fullName>
    </submittedName>
</protein>
<name>A0ABT5WKS6_9SPHN</name>